<accession>A0A413ZJ19</accession>
<organism evidence="2 5">
    <name type="scientific">Bacteroides stercoris</name>
    <dbReference type="NCBI Taxonomy" id="46506"/>
    <lineage>
        <taxon>Bacteria</taxon>
        <taxon>Pseudomonadati</taxon>
        <taxon>Bacteroidota</taxon>
        <taxon>Bacteroidia</taxon>
        <taxon>Bacteroidales</taxon>
        <taxon>Bacteroidaceae</taxon>
        <taxon>Bacteroides</taxon>
    </lineage>
</organism>
<name>A0A413ZJ19_BACSE</name>
<dbReference type="EMBL" id="QRPN01000003">
    <property type="protein sequence ID" value="RHM21297.1"/>
    <property type="molecule type" value="Genomic_DNA"/>
</dbReference>
<evidence type="ECO:0000313" key="4">
    <source>
        <dbReference type="Proteomes" id="UP000284604"/>
    </source>
</evidence>
<gene>
    <name evidence="2" type="ORF">DW853_16995</name>
    <name evidence="3" type="ORF">DWZ78_03555</name>
</gene>
<dbReference type="AlphaFoldDB" id="A0A413ZJ19"/>
<feature type="region of interest" description="Disordered" evidence="1">
    <location>
        <begin position="286"/>
        <end position="340"/>
    </location>
</feature>
<protein>
    <recommendedName>
        <fullName evidence="6">DNA methylase</fullName>
    </recommendedName>
</protein>
<sequence>MDCYIYAVEKSLDSYKFNLLQNKQVFINQLKSRNLAARTIDEGAIDENGGGSFSEYVAILSGNDDLLEKAKLDKKLAVLESERQAFHRNKGNAKGKLNERTLGIEKNNAFIGRFTRDWEYFNKVAPADAKTGLRPNPLKLDGVDSDNVEILGNRLAAINRNARTEDDYMKIGTLFDFRILVRTERTCEGDMQALQNKFMVEGLDGIKYTYNNGYIAKDPKLAVMNFINALERIPAMIEKREQENAELSKDIPVLQEIVAASWPKDAEIKRLNEELATLNRKIQLTIKPAGGHESGTDDGTEMKGQKETGESDNTPDLPRKARHVPPMEIAAPSNGLKKIS</sequence>
<evidence type="ECO:0000313" key="3">
    <source>
        <dbReference type="EMBL" id="RHM21297.1"/>
    </source>
</evidence>
<dbReference type="EMBL" id="QSHQ01000060">
    <property type="protein sequence ID" value="RHC24434.1"/>
    <property type="molecule type" value="Genomic_DNA"/>
</dbReference>
<feature type="compositionally biased region" description="Basic and acidic residues" evidence="1">
    <location>
        <begin position="300"/>
        <end position="309"/>
    </location>
</feature>
<proteinExistence type="predicted"/>
<dbReference type="Proteomes" id="UP000285305">
    <property type="component" value="Unassembled WGS sequence"/>
</dbReference>
<evidence type="ECO:0000313" key="5">
    <source>
        <dbReference type="Proteomes" id="UP000285305"/>
    </source>
</evidence>
<evidence type="ECO:0000256" key="1">
    <source>
        <dbReference type="SAM" id="MobiDB-lite"/>
    </source>
</evidence>
<comment type="caution">
    <text evidence="2">The sequence shown here is derived from an EMBL/GenBank/DDBJ whole genome shotgun (WGS) entry which is preliminary data.</text>
</comment>
<dbReference type="RefSeq" id="WP_117899889.1">
    <property type="nucleotide sequence ID" value="NZ_QRPN01000003.1"/>
</dbReference>
<evidence type="ECO:0000313" key="2">
    <source>
        <dbReference type="EMBL" id="RHC24434.1"/>
    </source>
</evidence>
<reference evidence="4 5" key="1">
    <citation type="submission" date="2018-08" db="EMBL/GenBank/DDBJ databases">
        <title>A genome reference for cultivated species of the human gut microbiota.</title>
        <authorList>
            <person name="Zou Y."/>
            <person name="Xue W."/>
            <person name="Luo G."/>
        </authorList>
    </citation>
    <scope>NUCLEOTIDE SEQUENCE [LARGE SCALE GENOMIC DNA]</scope>
    <source>
        <strain evidence="3 4">AF35-20</strain>
        <strain evidence="2 5">AM36-9BH</strain>
    </source>
</reference>
<dbReference type="Proteomes" id="UP000284604">
    <property type="component" value="Unassembled WGS sequence"/>
</dbReference>
<evidence type="ECO:0008006" key="6">
    <source>
        <dbReference type="Google" id="ProtNLM"/>
    </source>
</evidence>